<name>A0A1M5DQ42_9FLAO</name>
<dbReference type="InterPro" id="IPR011006">
    <property type="entry name" value="CheY-like_superfamily"/>
</dbReference>
<dbReference type="CDD" id="cd00009">
    <property type="entry name" value="AAA"/>
    <property type="match status" value="1"/>
</dbReference>
<dbReference type="RefSeq" id="WP_073174080.1">
    <property type="nucleotide sequence ID" value="NZ_FQVE01000003.1"/>
</dbReference>
<protein>
    <submittedName>
        <fullName evidence="8">DNA-binding transcriptional response regulator, NtrC family, contains REC, AAA-type ATPase, and a Fis-type DNA-binding domains</fullName>
    </submittedName>
</protein>
<dbReference type="InterPro" id="IPR003593">
    <property type="entry name" value="AAA+_ATPase"/>
</dbReference>
<evidence type="ECO:0000256" key="2">
    <source>
        <dbReference type="ARBA" id="ARBA00022840"/>
    </source>
</evidence>
<dbReference type="InterPro" id="IPR001789">
    <property type="entry name" value="Sig_transdc_resp-reg_receiver"/>
</dbReference>
<dbReference type="InterPro" id="IPR009057">
    <property type="entry name" value="Homeodomain-like_sf"/>
</dbReference>
<gene>
    <name evidence="8" type="ORF">SAMN02787073_2680</name>
</gene>
<reference evidence="9" key="1">
    <citation type="submission" date="2016-11" db="EMBL/GenBank/DDBJ databases">
        <authorList>
            <person name="Varghese N."/>
            <person name="Submissions S."/>
        </authorList>
    </citation>
    <scope>NUCLEOTIDE SEQUENCE [LARGE SCALE GENOMIC DNA]</scope>
    <source>
        <strain evidence="9">YR203</strain>
    </source>
</reference>
<keyword evidence="5" id="KW-0597">Phosphoprotein</keyword>
<dbReference type="PROSITE" id="PS00688">
    <property type="entry name" value="SIGMA54_INTERACT_3"/>
    <property type="match status" value="1"/>
</dbReference>
<dbReference type="PRINTS" id="PR01590">
    <property type="entry name" value="HTHFIS"/>
</dbReference>
<dbReference type="PROSITE" id="PS50110">
    <property type="entry name" value="RESPONSE_REGULATORY"/>
    <property type="match status" value="1"/>
</dbReference>
<dbReference type="FunFam" id="3.40.50.300:FF:000006">
    <property type="entry name" value="DNA-binding transcriptional regulator NtrC"/>
    <property type="match status" value="1"/>
</dbReference>
<dbReference type="SUPFAM" id="SSF52172">
    <property type="entry name" value="CheY-like"/>
    <property type="match status" value="1"/>
</dbReference>
<evidence type="ECO:0000256" key="3">
    <source>
        <dbReference type="ARBA" id="ARBA00023015"/>
    </source>
</evidence>
<dbReference type="PROSITE" id="PS50045">
    <property type="entry name" value="SIGMA54_INTERACT_4"/>
    <property type="match status" value="1"/>
</dbReference>
<dbReference type="GO" id="GO:0006355">
    <property type="term" value="P:regulation of DNA-templated transcription"/>
    <property type="evidence" value="ECO:0007669"/>
    <property type="project" value="InterPro"/>
</dbReference>
<dbReference type="InterPro" id="IPR027417">
    <property type="entry name" value="P-loop_NTPase"/>
</dbReference>
<keyword evidence="2" id="KW-0067">ATP-binding</keyword>
<evidence type="ECO:0000259" key="6">
    <source>
        <dbReference type="PROSITE" id="PS50045"/>
    </source>
</evidence>
<dbReference type="Gene3D" id="3.40.50.2300">
    <property type="match status" value="1"/>
</dbReference>
<dbReference type="Proteomes" id="UP000184108">
    <property type="component" value="Unassembled WGS sequence"/>
</dbReference>
<dbReference type="PANTHER" id="PTHR32071">
    <property type="entry name" value="TRANSCRIPTIONAL REGULATORY PROTEIN"/>
    <property type="match status" value="1"/>
</dbReference>
<dbReference type="InterPro" id="IPR058031">
    <property type="entry name" value="AAA_lid_NorR"/>
</dbReference>
<feature type="domain" description="Sigma-54 factor interaction" evidence="6">
    <location>
        <begin position="150"/>
        <end position="379"/>
    </location>
</feature>
<feature type="modified residue" description="4-aspartylphosphate" evidence="5">
    <location>
        <position position="56"/>
    </location>
</feature>
<evidence type="ECO:0000313" key="9">
    <source>
        <dbReference type="Proteomes" id="UP000184108"/>
    </source>
</evidence>
<keyword evidence="3" id="KW-0805">Transcription regulation</keyword>
<evidence type="ECO:0000256" key="4">
    <source>
        <dbReference type="ARBA" id="ARBA00023163"/>
    </source>
</evidence>
<dbReference type="Pfam" id="PF25601">
    <property type="entry name" value="AAA_lid_14"/>
    <property type="match status" value="1"/>
</dbReference>
<sequence>MRKKEAHILIVDDEEDILFSARVWLKKFFTEVSCLSHPTKILKFLTEHQIDAVVLDMNFRKGFENGQDGLYWMNEIKTLEPQIPIILMTAYGEVELAIEGLKKGASDFILKPWNNEKLYASVNLAVDISRKNKKLSQWENINQKSNQYQLESHSQKMQEVLEQIKKVSPTDANILLLGENGTGKYVLAESIHEQSDRKNEPFVHIDLGSISENLFEAELFGYKKGAFTGAHQDYAGKIENTQNGTVFLDEIGNLPLHLQTKLLSLIQNKKLSRVGETRERILDVRFIFATNENLKKAVAENRFRQDLYYRINTVEIHIPALRERQEDIEILAAYFLDRYKQKYHKPDLEWSENLLTQLKNYPWPGNIRELDHCIERSVILSNDKNLQLLIPQLEEKETNLPTSLNIEEMEEILIKKALKKHQGNISTAAEDLGLSRAALYRRMEKFGL</sequence>
<dbReference type="InterPro" id="IPR002197">
    <property type="entry name" value="HTH_Fis"/>
</dbReference>
<keyword evidence="4" id="KW-0804">Transcription</keyword>
<dbReference type="Pfam" id="PF02954">
    <property type="entry name" value="HTH_8"/>
    <property type="match status" value="1"/>
</dbReference>
<dbReference type="GO" id="GO:0005524">
    <property type="term" value="F:ATP binding"/>
    <property type="evidence" value="ECO:0007669"/>
    <property type="project" value="UniProtKB-KW"/>
</dbReference>
<dbReference type="SMART" id="SM00382">
    <property type="entry name" value="AAA"/>
    <property type="match status" value="1"/>
</dbReference>
<organism evidence="8 9">
    <name type="scientific">Chryseobacterium vrystaatense</name>
    <dbReference type="NCBI Taxonomy" id="307480"/>
    <lineage>
        <taxon>Bacteria</taxon>
        <taxon>Pseudomonadati</taxon>
        <taxon>Bacteroidota</taxon>
        <taxon>Flavobacteriia</taxon>
        <taxon>Flavobacteriales</taxon>
        <taxon>Weeksellaceae</taxon>
        <taxon>Chryseobacterium group</taxon>
        <taxon>Chryseobacterium</taxon>
    </lineage>
</organism>
<dbReference type="AlphaFoldDB" id="A0A1M5DQ42"/>
<keyword evidence="8" id="KW-0238">DNA-binding</keyword>
<dbReference type="GO" id="GO:0043565">
    <property type="term" value="F:sequence-specific DNA binding"/>
    <property type="evidence" value="ECO:0007669"/>
    <property type="project" value="InterPro"/>
</dbReference>
<dbReference type="EMBL" id="FQVE01000003">
    <property type="protein sequence ID" value="SHF69107.1"/>
    <property type="molecule type" value="Genomic_DNA"/>
</dbReference>
<dbReference type="InterPro" id="IPR002078">
    <property type="entry name" value="Sigma_54_int"/>
</dbReference>
<feature type="domain" description="Response regulatory" evidence="7">
    <location>
        <begin position="7"/>
        <end position="126"/>
    </location>
</feature>
<dbReference type="GO" id="GO:0000160">
    <property type="term" value="P:phosphorelay signal transduction system"/>
    <property type="evidence" value="ECO:0007669"/>
    <property type="project" value="InterPro"/>
</dbReference>
<dbReference type="Pfam" id="PF00072">
    <property type="entry name" value="Response_reg"/>
    <property type="match status" value="1"/>
</dbReference>
<dbReference type="SUPFAM" id="SSF52540">
    <property type="entry name" value="P-loop containing nucleoside triphosphate hydrolases"/>
    <property type="match status" value="1"/>
</dbReference>
<dbReference type="Pfam" id="PF00158">
    <property type="entry name" value="Sigma54_activat"/>
    <property type="match status" value="1"/>
</dbReference>
<dbReference type="Gene3D" id="3.40.50.300">
    <property type="entry name" value="P-loop containing nucleotide triphosphate hydrolases"/>
    <property type="match status" value="1"/>
</dbReference>
<accession>A0A1M5DQ42</accession>
<dbReference type="InterPro" id="IPR025944">
    <property type="entry name" value="Sigma_54_int_dom_CS"/>
</dbReference>
<dbReference type="SMART" id="SM00448">
    <property type="entry name" value="REC"/>
    <property type="match status" value="1"/>
</dbReference>
<dbReference type="Gene3D" id="1.10.8.60">
    <property type="match status" value="1"/>
</dbReference>
<dbReference type="PANTHER" id="PTHR32071:SF113">
    <property type="entry name" value="ALGINATE BIOSYNTHESIS TRANSCRIPTIONAL REGULATORY PROTEIN ALGB"/>
    <property type="match status" value="1"/>
</dbReference>
<dbReference type="SUPFAM" id="SSF46689">
    <property type="entry name" value="Homeodomain-like"/>
    <property type="match status" value="1"/>
</dbReference>
<keyword evidence="1" id="KW-0547">Nucleotide-binding</keyword>
<evidence type="ECO:0000256" key="5">
    <source>
        <dbReference type="PROSITE-ProRule" id="PRU00169"/>
    </source>
</evidence>
<evidence type="ECO:0000259" key="7">
    <source>
        <dbReference type="PROSITE" id="PS50110"/>
    </source>
</evidence>
<proteinExistence type="predicted"/>
<evidence type="ECO:0000313" key="8">
    <source>
        <dbReference type="EMBL" id="SHF69107.1"/>
    </source>
</evidence>
<dbReference type="Gene3D" id="1.10.10.60">
    <property type="entry name" value="Homeodomain-like"/>
    <property type="match status" value="1"/>
</dbReference>
<evidence type="ECO:0000256" key="1">
    <source>
        <dbReference type="ARBA" id="ARBA00022741"/>
    </source>
</evidence>